<dbReference type="InterPro" id="IPR011613">
    <property type="entry name" value="GH15-like"/>
</dbReference>
<dbReference type="Proteomes" id="UP001597094">
    <property type="component" value="Unassembled WGS sequence"/>
</dbReference>
<evidence type="ECO:0000259" key="2">
    <source>
        <dbReference type="Pfam" id="PF19291"/>
    </source>
</evidence>
<dbReference type="RefSeq" id="WP_377522592.1">
    <property type="nucleotide sequence ID" value="NZ_JBHTLD010000010.1"/>
</dbReference>
<sequence length="569" mass="64306">MTILQPKIQDLAIIGDRRTCAYTDKQANIVWYCPGRFDQPSVFASLLDIENGGAWKIIAEGLTFKERHYTGDSAILNTYLLHTAGALQVEDWMPMGTAFTGICRSLSEAPVDLQLVLQPKPDYARGEVELLLQDNTASINGTLFLSASHPLQLQGDTICCAVPEGEKSWFVLADQEFKAEEQLLEEARKATLQEWKQISRHITYHGAYQKEVRNSLRVLRMMTFAENGGIIAAGTTSLPEVPEGDRNYDYRYVWLRDAAMIASALTRAGSDGEEERKFLDFICNALHHIDKPVVPFFTLDFEPAPGEEELHHLTGYKASLPIRIGNNANSQLQLDAISNVLLAAKVIYNKFDTREHWQLVSELANYLAAHWHEKDHGIWEETQKQHYTVSKVVASISLKYIAELSEEQEQKERWEQASFEIRNFVQQNCLTSEGAYAAFPGTEAVDVSAILFPIWAYVDADDPAVLKTIEVLERDYCQHNLFRRHLVDYEGEEGAFLAGTFWVAQYYVMRKNTERFKQIMDAALAFMNDVGLMPEEGDPVTGEFLGNIPQTFVHASLVGAVIDYENTKD</sequence>
<protein>
    <submittedName>
        <fullName evidence="3">Glycoside hydrolase family 15 protein</fullName>
    </submittedName>
</protein>
<name>A0ABW3SKA2_9BACT</name>
<keyword evidence="4" id="KW-1185">Reference proteome</keyword>
<dbReference type="PANTHER" id="PTHR31616:SF0">
    <property type="entry name" value="GLUCAN 1,4-ALPHA-GLUCOSIDASE"/>
    <property type="match status" value="1"/>
</dbReference>
<reference evidence="4" key="1">
    <citation type="journal article" date="2019" name="Int. J. Syst. Evol. Microbiol.">
        <title>The Global Catalogue of Microorganisms (GCM) 10K type strain sequencing project: providing services to taxonomists for standard genome sequencing and annotation.</title>
        <authorList>
            <consortium name="The Broad Institute Genomics Platform"/>
            <consortium name="The Broad Institute Genome Sequencing Center for Infectious Disease"/>
            <person name="Wu L."/>
            <person name="Ma J."/>
        </authorList>
    </citation>
    <scope>NUCLEOTIDE SEQUENCE [LARGE SCALE GENOMIC DNA]</scope>
    <source>
        <strain evidence="4">JCM 31319</strain>
    </source>
</reference>
<proteinExistence type="predicted"/>
<feature type="domain" description="GH15-like" evidence="1">
    <location>
        <begin position="213"/>
        <end position="560"/>
    </location>
</feature>
<dbReference type="SUPFAM" id="SSF48208">
    <property type="entry name" value="Six-hairpin glycosidases"/>
    <property type="match status" value="1"/>
</dbReference>
<dbReference type="InterPro" id="IPR012341">
    <property type="entry name" value="6hp_glycosidase-like_sf"/>
</dbReference>
<evidence type="ECO:0000313" key="3">
    <source>
        <dbReference type="EMBL" id="MFD1185025.1"/>
    </source>
</evidence>
<evidence type="ECO:0000259" key="1">
    <source>
        <dbReference type="Pfam" id="PF00723"/>
    </source>
</evidence>
<evidence type="ECO:0000313" key="4">
    <source>
        <dbReference type="Proteomes" id="UP001597094"/>
    </source>
</evidence>
<comment type="caution">
    <text evidence="3">The sequence shown here is derived from an EMBL/GenBank/DDBJ whole genome shotgun (WGS) entry which is preliminary data.</text>
</comment>
<dbReference type="InterPro" id="IPR045582">
    <property type="entry name" value="Trehalase-like_N"/>
</dbReference>
<keyword evidence="3" id="KW-0378">Hydrolase</keyword>
<organism evidence="3 4">
    <name type="scientific">Pontibacter rugosus</name>
    <dbReference type="NCBI Taxonomy" id="1745966"/>
    <lineage>
        <taxon>Bacteria</taxon>
        <taxon>Pseudomonadati</taxon>
        <taxon>Bacteroidota</taxon>
        <taxon>Cytophagia</taxon>
        <taxon>Cytophagales</taxon>
        <taxon>Hymenobacteraceae</taxon>
        <taxon>Pontibacter</taxon>
    </lineage>
</organism>
<dbReference type="Pfam" id="PF00723">
    <property type="entry name" value="Glyco_hydro_15"/>
    <property type="match status" value="1"/>
</dbReference>
<dbReference type="Gene3D" id="1.50.10.10">
    <property type="match status" value="1"/>
</dbReference>
<accession>A0ABW3SKA2</accession>
<gene>
    <name evidence="3" type="ORF">ACFQ2O_02320</name>
</gene>
<dbReference type="EMBL" id="JBHTLD010000010">
    <property type="protein sequence ID" value="MFD1185025.1"/>
    <property type="molecule type" value="Genomic_DNA"/>
</dbReference>
<feature type="domain" description="Trehalase-like N-terminal" evidence="2">
    <location>
        <begin position="6"/>
        <end position="142"/>
    </location>
</feature>
<dbReference type="PANTHER" id="PTHR31616">
    <property type="entry name" value="TREHALASE"/>
    <property type="match status" value="1"/>
</dbReference>
<dbReference type="GO" id="GO:0016787">
    <property type="term" value="F:hydrolase activity"/>
    <property type="evidence" value="ECO:0007669"/>
    <property type="project" value="UniProtKB-KW"/>
</dbReference>
<dbReference type="InterPro" id="IPR008928">
    <property type="entry name" value="6-hairpin_glycosidase_sf"/>
</dbReference>
<dbReference type="Pfam" id="PF19291">
    <property type="entry name" value="TREH_N"/>
    <property type="match status" value="1"/>
</dbReference>